<reference evidence="1" key="1">
    <citation type="submission" date="2022-11" db="EMBL/GenBank/DDBJ databases">
        <title>Centuries of genome instability and evolution in soft-shell clam transmissible cancer (bioRxiv).</title>
        <authorList>
            <person name="Hart S.F.M."/>
            <person name="Yonemitsu M.A."/>
            <person name="Giersch R.M."/>
            <person name="Beal B.F."/>
            <person name="Arriagada G."/>
            <person name="Davis B.W."/>
            <person name="Ostrander E.A."/>
            <person name="Goff S.P."/>
            <person name="Metzger M.J."/>
        </authorList>
    </citation>
    <scope>NUCLEOTIDE SEQUENCE</scope>
    <source>
        <strain evidence="1">MELC-2E11</strain>
        <tissue evidence="1">Siphon/mantle</tissue>
    </source>
</reference>
<dbReference type="EMBL" id="CP111016">
    <property type="protein sequence ID" value="WAR06050.1"/>
    <property type="molecule type" value="Genomic_DNA"/>
</dbReference>
<proteinExistence type="predicted"/>
<name>A0ABY7E7N1_MYAAR</name>
<accession>A0ABY7E7N1</accession>
<sequence length="86" mass="10019">MLHAHGVARDLLGRGARRSKEMYDMRASFTEYEIGDLELAIEGEFHCPVRQKGGNKVFHHDKMKLNQGRSTPKWVEDLKRELQHQC</sequence>
<organism evidence="1 2">
    <name type="scientific">Mya arenaria</name>
    <name type="common">Soft-shell clam</name>
    <dbReference type="NCBI Taxonomy" id="6604"/>
    <lineage>
        <taxon>Eukaryota</taxon>
        <taxon>Metazoa</taxon>
        <taxon>Spiralia</taxon>
        <taxon>Lophotrochozoa</taxon>
        <taxon>Mollusca</taxon>
        <taxon>Bivalvia</taxon>
        <taxon>Autobranchia</taxon>
        <taxon>Heteroconchia</taxon>
        <taxon>Euheterodonta</taxon>
        <taxon>Imparidentia</taxon>
        <taxon>Neoheterodontei</taxon>
        <taxon>Myida</taxon>
        <taxon>Myoidea</taxon>
        <taxon>Myidae</taxon>
        <taxon>Mya</taxon>
    </lineage>
</organism>
<evidence type="ECO:0000313" key="1">
    <source>
        <dbReference type="EMBL" id="WAR06050.1"/>
    </source>
</evidence>
<keyword evidence="2" id="KW-1185">Reference proteome</keyword>
<gene>
    <name evidence="1" type="ORF">MAR_021419</name>
</gene>
<evidence type="ECO:0008006" key="3">
    <source>
        <dbReference type="Google" id="ProtNLM"/>
    </source>
</evidence>
<evidence type="ECO:0000313" key="2">
    <source>
        <dbReference type="Proteomes" id="UP001164746"/>
    </source>
</evidence>
<protein>
    <recommendedName>
        <fullName evidence="3">MHC class I antigen</fullName>
    </recommendedName>
</protein>
<dbReference type="Proteomes" id="UP001164746">
    <property type="component" value="Chromosome 5"/>
</dbReference>